<dbReference type="AlphaFoldDB" id="A0A3B4WCV0"/>
<accession>A0A3B4WCV0</accession>
<dbReference type="PANTHER" id="PTHR46780">
    <property type="entry name" value="PROTEIN EVA-1"/>
    <property type="match status" value="1"/>
</dbReference>
<keyword evidence="6" id="KW-1185">Reference proteome</keyword>
<organism evidence="5 6">
    <name type="scientific">Seriola lalandi dorsalis</name>
    <dbReference type="NCBI Taxonomy" id="1841481"/>
    <lineage>
        <taxon>Eukaryota</taxon>
        <taxon>Metazoa</taxon>
        <taxon>Chordata</taxon>
        <taxon>Craniata</taxon>
        <taxon>Vertebrata</taxon>
        <taxon>Euteleostomi</taxon>
        <taxon>Actinopterygii</taxon>
        <taxon>Neopterygii</taxon>
        <taxon>Teleostei</taxon>
        <taxon>Neoteleostei</taxon>
        <taxon>Acanthomorphata</taxon>
        <taxon>Carangaria</taxon>
        <taxon>Carangiformes</taxon>
        <taxon>Carangidae</taxon>
        <taxon>Seriola</taxon>
    </lineage>
</organism>
<dbReference type="Proteomes" id="UP000261360">
    <property type="component" value="Unplaced"/>
</dbReference>
<evidence type="ECO:0000256" key="2">
    <source>
        <dbReference type="ARBA" id="ARBA00022737"/>
    </source>
</evidence>
<dbReference type="GeneID" id="111644183"/>
<dbReference type="GO" id="GO:0030246">
    <property type="term" value="F:carbohydrate binding"/>
    <property type="evidence" value="ECO:0007669"/>
    <property type="project" value="UniProtKB-KW"/>
</dbReference>
<feature type="domain" description="SUEL-type lectin" evidence="4">
    <location>
        <begin position="52"/>
        <end position="134"/>
    </location>
</feature>
<keyword evidence="3" id="KW-0732">Signal</keyword>
<dbReference type="Ensembl" id="ENSSLDT00000000355.1">
    <property type="protein sequence ID" value="ENSSLDP00000000312.1"/>
    <property type="gene ID" value="ENSSLDG00000000343.1"/>
</dbReference>
<feature type="chain" id="PRO_5017364919" evidence="3">
    <location>
        <begin position="23"/>
        <end position="237"/>
    </location>
</feature>
<feature type="domain" description="SUEL-type lectin" evidence="4">
    <location>
        <begin position="141"/>
        <end position="230"/>
    </location>
</feature>
<protein>
    <submittedName>
        <fullName evidence="5">L-rhamnose-binding lectin SML-like</fullName>
    </submittedName>
</protein>
<proteinExistence type="predicted"/>
<evidence type="ECO:0000256" key="1">
    <source>
        <dbReference type="ARBA" id="ARBA00022734"/>
    </source>
</evidence>
<name>A0A3B4WCV0_SERLL</name>
<dbReference type="KEGG" id="slal:111644183"/>
<dbReference type="OrthoDB" id="1100386at2759"/>
<evidence type="ECO:0000256" key="3">
    <source>
        <dbReference type="SAM" id="SignalP"/>
    </source>
</evidence>
<reference evidence="5" key="1">
    <citation type="submission" date="2025-08" db="UniProtKB">
        <authorList>
            <consortium name="Ensembl"/>
        </authorList>
    </citation>
    <scope>IDENTIFICATION</scope>
</reference>
<dbReference type="CDD" id="cd22833">
    <property type="entry name" value="Gal_Rha_Lectin_CSL1-2_RBL_SML_rpt1"/>
    <property type="match status" value="1"/>
</dbReference>
<evidence type="ECO:0000313" key="6">
    <source>
        <dbReference type="Proteomes" id="UP000261360"/>
    </source>
</evidence>
<dbReference type="Gene3D" id="2.60.120.740">
    <property type="match status" value="2"/>
</dbReference>
<evidence type="ECO:0000259" key="4">
    <source>
        <dbReference type="PROSITE" id="PS50228"/>
    </source>
</evidence>
<keyword evidence="1" id="KW-0430">Lectin</keyword>
<dbReference type="RefSeq" id="XP_023248711.1">
    <property type="nucleotide sequence ID" value="XM_023392943.1"/>
</dbReference>
<reference evidence="5" key="2">
    <citation type="submission" date="2025-09" db="UniProtKB">
        <authorList>
            <consortium name="Ensembl"/>
        </authorList>
    </citation>
    <scope>IDENTIFICATION</scope>
</reference>
<dbReference type="GeneTree" id="ENSGT00940000154285"/>
<dbReference type="CDD" id="cd22835">
    <property type="entry name" value="Gal_Rha_Lectin_SML_rpt2"/>
    <property type="match status" value="1"/>
</dbReference>
<feature type="signal peptide" evidence="3">
    <location>
        <begin position="1"/>
        <end position="22"/>
    </location>
</feature>
<dbReference type="InterPro" id="IPR043159">
    <property type="entry name" value="Lectin_gal-bd_sf"/>
</dbReference>
<dbReference type="PROSITE" id="PS50228">
    <property type="entry name" value="SUEL_LECTIN"/>
    <property type="match status" value="2"/>
</dbReference>
<dbReference type="Pfam" id="PF02140">
    <property type="entry name" value="SUEL_Lectin"/>
    <property type="match status" value="2"/>
</dbReference>
<sequence>MLHFRLISTLLLAATCLLTASGSTNSNRCLIVAPLSTHRVITCDGKKNVQRLSCEEGLIGVESALYGRSDSETCGEGKSVNELSNTQCSQDGTVDVLKTRCDGQKVCEYNMAVVRTSNPCTGTYKYLDTTFSCFPVVNTVACENSLANLQCDQGKVIFVYNANFGRTDQTTCSYERADNQVQNVMCSGPTSEVADSCNEKNSCSIRASNSVFGDTCSGTYKYLEVNYRCQYPAVIAP</sequence>
<dbReference type="STRING" id="1841481.ENSSLDP00000000312"/>
<dbReference type="FunFam" id="2.60.120.740:FF:000001">
    <property type="entry name" value="Adhesion G protein-coupled receptor L2"/>
    <property type="match status" value="1"/>
</dbReference>
<keyword evidence="2" id="KW-0677">Repeat</keyword>
<dbReference type="InterPro" id="IPR000922">
    <property type="entry name" value="Lectin_gal-bd_dom"/>
</dbReference>
<evidence type="ECO:0000313" key="5">
    <source>
        <dbReference type="Ensembl" id="ENSSLDP00000000312.1"/>
    </source>
</evidence>